<proteinExistence type="predicted"/>
<protein>
    <submittedName>
        <fullName evidence="1">Uncharacterized protein</fullName>
    </submittedName>
</protein>
<evidence type="ECO:0000313" key="2">
    <source>
        <dbReference type="EMBL" id="CAF2059093.1"/>
    </source>
</evidence>
<dbReference type="Proteomes" id="UP000663824">
    <property type="component" value="Unassembled WGS sequence"/>
</dbReference>
<evidence type="ECO:0000313" key="1">
    <source>
        <dbReference type="EMBL" id="CAF1416178.1"/>
    </source>
</evidence>
<sequence>MDTISDDEFLYFGSILTNFAYHSGSIHLSHFDSVNEVQFYSLNNEFILHSKTSIPMDMEAKQLILPCMPTNFIEIPTLADNLKSINDDFCRPLIKTELSSRSKGIISGVRSALIKCNSTKWYRLKGCGDNTDGFSIKPISQLDTKLTIRGCAFLHTTHRELFMTYYISQLLAQHKIQCANSSVGWFEYKLENETSDNIITSDIPIVQDKNISQWANTRRCCILMETLGNKRLSDHVLYGIEQLLCMIISHDKTHPVNQSNLISLFPSERLTKSDENNEKPIPLSTWFALLTNILQPVDYLQSNWLHSSSYLSEEVPVDIDGNQWRNLWKINILILNKYLQTKQPLSDLLCLLYKRFGFECGSILGLMHYHRISWGTYKDELGMHCNAHPNNLVIKLSTPASPFLLAPLDFDMSFTETGYLPNIYNNQSFDEIIKLELSAFQLTLGGDSQGSSGVTAWIEMPDNEWTSARWLLRDIMLDEFNRIYHETIQNGSTIKSSESFSNEQNNAVQSLIRLALMKTMKEIG</sequence>
<dbReference type="Proteomes" id="UP000663855">
    <property type="component" value="Unassembled WGS sequence"/>
</dbReference>
<dbReference type="EMBL" id="CAJOBI010002088">
    <property type="protein sequence ID" value="CAF3913814.1"/>
    <property type="molecule type" value="Genomic_DNA"/>
</dbReference>
<accession>A0A815M661</accession>
<dbReference type="AlphaFoldDB" id="A0A815M661"/>
<reference evidence="1" key="1">
    <citation type="submission" date="2021-02" db="EMBL/GenBank/DDBJ databases">
        <authorList>
            <person name="Nowell W R."/>
        </authorList>
    </citation>
    <scope>NUCLEOTIDE SEQUENCE</scope>
</reference>
<dbReference type="Proteomes" id="UP000676336">
    <property type="component" value="Unassembled WGS sequence"/>
</dbReference>
<gene>
    <name evidence="1" type="ORF">CJN711_LOCUS22759</name>
    <name evidence="2" type="ORF">MBJ925_LOCUS14554</name>
    <name evidence="3" type="ORF">SMN809_LOCUS7297</name>
</gene>
<evidence type="ECO:0000313" key="4">
    <source>
        <dbReference type="Proteomes" id="UP000663855"/>
    </source>
</evidence>
<comment type="caution">
    <text evidence="1">The sequence shown here is derived from an EMBL/GenBank/DDBJ whole genome shotgun (WGS) entry which is preliminary data.</text>
</comment>
<organism evidence="1 4">
    <name type="scientific">Rotaria magnacalcarata</name>
    <dbReference type="NCBI Taxonomy" id="392030"/>
    <lineage>
        <taxon>Eukaryota</taxon>
        <taxon>Metazoa</taxon>
        <taxon>Spiralia</taxon>
        <taxon>Gnathifera</taxon>
        <taxon>Rotifera</taxon>
        <taxon>Eurotatoria</taxon>
        <taxon>Bdelloidea</taxon>
        <taxon>Philodinida</taxon>
        <taxon>Philodinidae</taxon>
        <taxon>Rotaria</taxon>
    </lineage>
</organism>
<dbReference type="EMBL" id="CAJNRE010006802">
    <property type="protein sequence ID" value="CAF2059093.1"/>
    <property type="molecule type" value="Genomic_DNA"/>
</dbReference>
<dbReference type="EMBL" id="CAJNOV010010672">
    <property type="protein sequence ID" value="CAF1416178.1"/>
    <property type="molecule type" value="Genomic_DNA"/>
</dbReference>
<evidence type="ECO:0000313" key="3">
    <source>
        <dbReference type="EMBL" id="CAF3913814.1"/>
    </source>
</evidence>
<name>A0A815M661_9BILA</name>